<comment type="caution">
    <text evidence="2">The sequence shown here is derived from an EMBL/GenBank/DDBJ whole genome shotgun (WGS) entry which is preliminary data.</text>
</comment>
<evidence type="ECO:0000313" key="2">
    <source>
        <dbReference type="EMBL" id="GGQ64062.1"/>
    </source>
</evidence>
<feature type="compositionally biased region" description="Gly residues" evidence="1">
    <location>
        <begin position="79"/>
        <end position="94"/>
    </location>
</feature>
<proteinExistence type="predicted"/>
<protein>
    <submittedName>
        <fullName evidence="2">Uncharacterized protein</fullName>
    </submittedName>
</protein>
<reference evidence="2" key="1">
    <citation type="journal article" date="2014" name="Int. J. Syst. Evol. Microbiol.">
        <title>Complete genome sequence of Corynebacterium casei LMG S-19264T (=DSM 44701T), isolated from a smear-ripened cheese.</title>
        <authorList>
            <consortium name="US DOE Joint Genome Institute (JGI-PGF)"/>
            <person name="Walter F."/>
            <person name="Albersmeier A."/>
            <person name="Kalinowski J."/>
            <person name="Ruckert C."/>
        </authorList>
    </citation>
    <scope>NUCLEOTIDE SEQUENCE</scope>
    <source>
        <strain evidence="2">JCM 4403</strain>
    </source>
</reference>
<feature type="region of interest" description="Disordered" evidence="1">
    <location>
        <begin position="79"/>
        <end position="100"/>
    </location>
</feature>
<dbReference type="AlphaFoldDB" id="A0A918BF28"/>
<organism evidence="2 3">
    <name type="scientific">Streptomyces pilosus</name>
    <dbReference type="NCBI Taxonomy" id="28893"/>
    <lineage>
        <taxon>Bacteria</taxon>
        <taxon>Bacillati</taxon>
        <taxon>Actinomycetota</taxon>
        <taxon>Actinomycetes</taxon>
        <taxon>Kitasatosporales</taxon>
        <taxon>Streptomycetaceae</taxon>
        <taxon>Streptomyces</taxon>
    </lineage>
</organism>
<evidence type="ECO:0000313" key="3">
    <source>
        <dbReference type="Proteomes" id="UP000656732"/>
    </source>
</evidence>
<sequence>MRLPVPEGPGRCLQRHPASAGEWCNPPKAPELNSSGAFGGPGVDRAARRARGAACAHPCRPGGTTARSLAAVLLAAGGGAARGGRDGAGGGGGRYVDWGS</sequence>
<dbReference type="Proteomes" id="UP000656732">
    <property type="component" value="Unassembled WGS sequence"/>
</dbReference>
<gene>
    <name evidence="2" type="ORF">GCM10010280_08010</name>
</gene>
<accession>A0A918BF28</accession>
<name>A0A918BF28_9ACTN</name>
<reference evidence="2" key="2">
    <citation type="submission" date="2020-09" db="EMBL/GenBank/DDBJ databases">
        <authorList>
            <person name="Sun Q."/>
            <person name="Ohkuma M."/>
        </authorList>
    </citation>
    <scope>NUCLEOTIDE SEQUENCE</scope>
    <source>
        <strain evidence="2">JCM 4403</strain>
    </source>
</reference>
<feature type="region of interest" description="Disordered" evidence="1">
    <location>
        <begin position="1"/>
        <end position="45"/>
    </location>
</feature>
<evidence type="ECO:0000256" key="1">
    <source>
        <dbReference type="SAM" id="MobiDB-lite"/>
    </source>
</evidence>
<keyword evidence="3" id="KW-1185">Reference proteome</keyword>
<dbReference type="EMBL" id="BMTU01000001">
    <property type="protein sequence ID" value="GGQ64062.1"/>
    <property type="molecule type" value="Genomic_DNA"/>
</dbReference>